<feature type="region of interest" description="Disordered" evidence="1">
    <location>
        <begin position="1"/>
        <end position="77"/>
    </location>
</feature>
<protein>
    <submittedName>
        <fullName evidence="3">Uncharacterized protein</fullName>
    </submittedName>
</protein>
<keyword evidence="2" id="KW-0812">Transmembrane</keyword>
<feature type="compositionally biased region" description="Polar residues" evidence="1">
    <location>
        <begin position="9"/>
        <end position="42"/>
    </location>
</feature>
<feature type="compositionally biased region" description="Polar residues" evidence="1">
    <location>
        <begin position="131"/>
        <end position="143"/>
    </location>
</feature>
<dbReference type="AlphaFoldDB" id="A0A8X6TBI4"/>
<feature type="compositionally biased region" description="Low complexity" evidence="1">
    <location>
        <begin position="50"/>
        <end position="70"/>
    </location>
</feature>
<evidence type="ECO:0000313" key="4">
    <source>
        <dbReference type="Proteomes" id="UP000887013"/>
    </source>
</evidence>
<organism evidence="3 4">
    <name type="scientific">Nephila pilipes</name>
    <name type="common">Giant wood spider</name>
    <name type="synonym">Nephila maculata</name>
    <dbReference type="NCBI Taxonomy" id="299642"/>
    <lineage>
        <taxon>Eukaryota</taxon>
        <taxon>Metazoa</taxon>
        <taxon>Ecdysozoa</taxon>
        <taxon>Arthropoda</taxon>
        <taxon>Chelicerata</taxon>
        <taxon>Arachnida</taxon>
        <taxon>Araneae</taxon>
        <taxon>Araneomorphae</taxon>
        <taxon>Entelegynae</taxon>
        <taxon>Araneoidea</taxon>
        <taxon>Nephilidae</taxon>
        <taxon>Nephila</taxon>
    </lineage>
</organism>
<keyword evidence="2" id="KW-0472">Membrane</keyword>
<keyword evidence="4" id="KW-1185">Reference proteome</keyword>
<feature type="region of interest" description="Disordered" evidence="1">
    <location>
        <begin position="123"/>
        <end position="143"/>
    </location>
</feature>
<comment type="caution">
    <text evidence="3">The sequence shown here is derived from an EMBL/GenBank/DDBJ whole genome shotgun (WGS) entry which is preliminary data.</text>
</comment>
<name>A0A8X6TBI4_NEPPI</name>
<keyword evidence="2" id="KW-1133">Transmembrane helix</keyword>
<gene>
    <name evidence="3" type="ORF">NPIL_54291</name>
</gene>
<proteinExistence type="predicted"/>
<dbReference type="Proteomes" id="UP000887013">
    <property type="component" value="Unassembled WGS sequence"/>
</dbReference>
<reference evidence="3" key="1">
    <citation type="submission" date="2020-08" db="EMBL/GenBank/DDBJ databases">
        <title>Multicomponent nature underlies the extraordinary mechanical properties of spider dragline silk.</title>
        <authorList>
            <person name="Kono N."/>
            <person name="Nakamura H."/>
            <person name="Mori M."/>
            <person name="Yoshida Y."/>
            <person name="Ohtoshi R."/>
            <person name="Malay A.D."/>
            <person name="Moran D.A.P."/>
            <person name="Tomita M."/>
            <person name="Numata K."/>
            <person name="Arakawa K."/>
        </authorList>
    </citation>
    <scope>NUCLEOTIDE SEQUENCE</scope>
</reference>
<accession>A0A8X6TBI4</accession>
<evidence type="ECO:0000313" key="3">
    <source>
        <dbReference type="EMBL" id="GFS90147.1"/>
    </source>
</evidence>
<sequence length="143" mass="14864">SSPPEPITKSPSSTTDITDLTSGTLDPITKSTSSSIDFTDMTSMPPEPITKSPSNSTDSSSTASNATESTIKPTSILLGDDKDSHRIIIYSGSAAAGILGLIGLVGLVAFFLLRKSRRRGRSNYIHDDDASSTGSAHSTTCLA</sequence>
<feature type="non-terminal residue" evidence="3">
    <location>
        <position position="143"/>
    </location>
</feature>
<evidence type="ECO:0000256" key="1">
    <source>
        <dbReference type="SAM" id="MobiDB-lite"/>
    </source>
</evidence>
<dbReference type="EMBL" id="BMAW01004635">
    <property type="protein sequence ID" value="GFS90147.1"/>
    <property type="molecule type" value="Genomic_DNA"/>
</dbReference>
<evidence type="ECO:0000256" key="2">
    <source>
        <dbReference type="SAM" id="Phobius"/>
    </source>
</evidence>
<feature type="transmembrane region" description="Helical" evidence="2">
    <location>
        <begin position="87"/>
        <end position="113"/>
    </location>
</feature>